<evidence type="ECO:0000313" key="2">
    <source>
        <dbReference type="EMBL" id="KAK3935055.1"/>
    </source>
</evidence>
<sequence>MFDNGVIQLIEGDDIDRPRNALTLTHNLHRLFGGFDVFPEPASDVEPHTYRIDSFLPPAIVRELLPVTRALYLTESRTIDPYSLRLLAIYCAIAHILHLSAAGAYIDKVLGDMEEKGIRVDGLTELGCLVTLALGGWLNGIV</sequence>
<evidence type="ECO:0000259" key="1">
    <source>
        <dbReference type="Pfam" id="PF13391"/>
    </source>
</evidence>
<organism evidence="2 3">
    <name type="scientific">Diplogelasinospora grovesii</name>
    <dbReference type="NCBI Taxonomy" id="303347"/>
    <lineage>
        <taxon>Eukaryota</taxon>
        <taxon>Fungi</taxon>
        <taxon>Dikarya</taxon>
        <taxon>Ascomycota</taxon>
        <taxon>Pezizomycotina</taxon>
        <taxon>Sordariomycetes</taxon>
        <taxon>Sordariomycetidae</taxon>
        <taxon>Sordariales</taxon>
        <taxon>Diplogelasinosporaceae</taxon>
        <taxon>Diplogelasinospora</taxon>
    </lineage>
</organism>
<dbReference type="InterPro" id="IPR003615">
    <property type="entry name" value="HNH_nuc"/>
</dbReference>
<dbReference type="Pfam" id="PF13391">
    <property type="entry name" value="HNH_2"/>
    <property type="match status" value="1"/>
</dbReference>
<feature type="non-terminal residue" evidence="2">
    <location>
        <position position="142"/>
    </location>
</feature>
<keyword evidence="3" id="KW-1185">Reference proteome</keyword>
<protein>
    <recommendedName>
        <fullName evidence="1">HNH nuclease domain-containing protein</fullName>
    </recommendedName>
</protein>
<gene>
    <name evidence="2" type="ORF">QBC46DRAFT_234408</name>
</gene>
<dbReference type="Proteomes" id="UP001303473">
    <property type="component" value="Unassembled WGS sequence"/>
</dbReference>
<proteinExistence type="predicted"/>
<feature type="domain" description="HNH nuclease" evidence="1">
    <location>
        <begin position="6"/>
        <end position="35"/>
    </location>
</feature>
<evidence type="ECO:0000313" key="3">
    <source>
        <dbReference type="Proteomes" id="UP001303473"/>
    </source>
</evidence>
<dbReference type="AlphaFoldDB" id="A0AAN6MXT8"/>
<dbReference type="EMBL" id="MU853944">
    <property type="protein sequence ID" value="KAK3935055.1"/>
    <property type="molecule type" value="Genomic_DNA"/>
</dbReference>
<accession>A0AAN6MXT8</accession>
<name>A0AAN6MXT8_9PEZI</name>
<comment type="caution">
    <text evidence="2">The sequence shown here is derived from an EMBL/GenBank/DDBJ whole genome shotgun (WGS) entry which is preliminary data.</text>
</comment>
<reference evidence="3" key="1">
    <citation type="journal article" date="2023" name="Mol. Phylogenet. Evol.">
        <title>Genome-scale phylogeny and comparative genomics of the fungal order Sordariales.</title>
        <authorList>
            <person name="Hensen N."/>
            <person name="Bonometti L."/>
            <person name="Westerberg I."/>
            <person name="Brannstrom I.O."/>
            <person name="Guillou S."/>
            <person name="Cros-Aarteil S."/>
            <person name="Calhoun S."/>
            <person name="Haridas S."/>
            <person name="Kuo A."/>
            <person name="Mondo S."/>
            <person name="Pangilinan J."/>
            <person name="Riley R."/>
            <person name="LaButti K."/>
            <person name="Andreopoulos B."/>
            <person name="Lipzen A."/>
            <person name="Chen C."/>
            <person name="Yan M."/>
            <person name="Daum C."/>
            <person name="Ng V."/>
            <person name="Clum A."/>
            <person name="Steindorff A."/>
            <person name="Ohm R.A."/>
            <person name="Martin F."/>
            <person name="Silar P."/>
            <person name="Natvig D.O."/>
            <person name="Lalanne C."/>
            <person name="Gautier V."/>
            <person name="Ament-Velasquez S.L."/>
            <person name="Kruys A."/>
            <person name="Hutchinson M.I."/>
            <person name="Powell A.J."/>
            <person name="Barry K."/>
            <person name="Miller A.N."/>
            <person name="Grigoriev I.V."/>
            <person name="Debuchy R."/>
            <person name="Gladieux P."/>
            <person name="Hiltunen Thoren M."/>
            <person name="Johannesson H."/>
        </authorList>
    </citation>
    <scope>NUCLEOTIDE SEQUENCE [LARGE SCALE GENOMIC DNA]</scope>
    <source>
        <strain evidence="3">CBS 340.73</strain>
    </source>
</reference>